<dbReference type="Pfam" id="PF04014">
    <property type="entry name" value="MazE_antitoxin"/>
    <property type="match status" value="1"/>
</dbReference>
<dbReference type="Proteomes" id="UP000196232">
    <property type="component" value="Unassembled WGS sequence"/>
</dbReference>
<organism evidence="3 4">
    <name type="scientific">Companilactobacillus bobalius</name>
    <dbReference type="NCBI Taxonomy" id="2801451"/>
    <lineage>
        <taxon>Bacteria</taxon>
        <taxon>Bacillati</taxon>
        <taxon>Bacillota</taxon>
        <taxon>Bacilli</taxon>
        <taxon>Lactobacillales</taxon>
        <taxon>Lactobacillaceae</taxon>
        <taxon>Companilactobacillus</taxon>
    </lineage>
</organism>
<reference evidence="3 4" key="1">
    <citation type="submission" date="2017-03" db="EMBL/GenBank/DDBJ databases">
        <title>Genome sequence of Lactobacillus bobalius KACC 16343.</title>
        <authorList>
            <person name="Chun J."/>
        </authorList>
    </citation>
    <scope>NUCLEOTIDE SEQUENCE [LARGE SCALE GENOMIC DNA]</scope>
    <source>
        <strain evidence="3 4">KACC 16343</strain>
    </source>
</reference>
<feature type="domain" description="SpoVT-AbrB" evidence="2">
    <location>
        <begin position="5"/>
        <end position="51"/>
    </location>
</feature>
<dbReference type="SUPFAM" id="SSF89447">
    <property type="entry name" value="AbrB/MazE/MraZ-like"/>
    <property type="match status" value="1"/>
</dbReference>
<protein>
    <recommendedName>
        <fullName evidence="2">SpoVT-AbrB domain-containing protein</fullName>
    </recommendedName>
</protein>
<dbReference type="PROSITE" id="PS51740">
    <property type="entry name" value="SPOVT_ABRB"/>
    <property type="match status" value="1"/>
</dbReference>
<evidence type="ECO:0000256" key="1">
    <source>
        <dbReference type="PROSITE-ProRule" id="PRU01076"/>
    </source>
</evidence>
<evidence type="ECO:0000259" key="2">
    <source>
        <dbReference type="PROSITE" id="PS51740"/>
    </source>
</evidence>
<dbReference type="RefSeq" id="WP_080475008.1">
    <property type="nucleotide sequence ID" value="NZ_LNUA01000007.1"/>
</dbReference>
<evidence type="ECO:0000313" key="3">
    <source>
        <dbReference type="EMBL" id="OVE95257.1"/>
    </source>
</evidence>
<dbReference type="GO" id="GO:0003677">
    <property type="term" value="F:DNA binding"/>
    <property type="evidence" value="ECO:0007669"/>
    <property type="project" value="UniProtKB-UniRule"/>
</dbReference>
<keyword evidence="1" id="KW-0238">DNA-binding</keyword>
<gene>
    <name evidence="3" type="ORF">LKACC16343_02750</name>
</gene>
<dbReference type="AlphaFoldDB" id="A0A202F476"/>
<dbReference type="InterPro" id="IPR007159">
    <property type="entry name" value="SpoVT-AbrB_dom"/>
</dbReference>
<sequence>MINKTITKRFSVKGQFVLPSEFRKKLNISSGDEVIVSLNDNQEIVIAKVPTKVDWHHLLKDVPAETVDVAKDGHYDKTKAPNFAKWMEEG</sequence>
<dbReference type="InterPro" id="IPR037914">
    <property type="entry name" value="SpoVT-AbrB_sf"/>
</dbReference>
<dbReference type="SMART" id="SM00966">
    <property type="entry name" value="SpoVT_AbrB"/>
    <property type="match status" value="1"/>
</dbReference>
<name>A0A202F476_9LACO</name>
<dbReference type="NCBIfam" id="TIGR01439">
    <property type="entry name" value="lp_hng_hel_AbrB"/>
    <property type="match status" value="1"/>
</dbReference>
<proteinExistence type="predicted"/>
<comment type="caution">
    <text evidence="3">The sequence shown here is derived from an EMBL/GenBank/DDBJ whole genome shotgun (WGS) entry which is preliminary data.</text>
</comment>
<dbReference type="EMBL" id="MYFM01000011">
    <property type="protein sequence ID" value="OVE95257.1"/>
    <property type="molecule type" value="Genomic_DNA"/>
</dbReference>
<dbReference type="Gene3D" id="2.10.260.10">
    <property type="match status" value="1"/>
</dbReference>
<accession>A0A202F476</accession>
<evidence type="ECO:0000313" key="4">
    <source>
        <dbReference type="Proteomes" id="UP000196232"/>
    </source>
</evidence>